<reference evidence="2 3" key="1">
    <citation type="submission" date="2016-10" db="EMBL/GenBank/DDBJ databases">
        <title>Genome sequence of the ascomycete fungus Penicillium subrubescens.</title>
        <authorList>
            <person name="De Vries R.P."/>
            <person name="Peng M."/>
            <person name="Dilokpimol A."/>
            <person name="Hilden K."/>
            <person name="Makela M.R."/>
            <person name="Grigoriev I."/>
            <person name="Riley R."/>
            <person name="Granchi Z."/>
        </authorList>
    </citation>
    <scope>NUCLEOTIDE SEQUENCE [LARGE SCALE GENOMIC DNA]</scope>
    <source>
        <strain evidence="2 3">CBS 132785</strain>
    </source>
</reference>
<accession>A0A1Q5T5X7</accession>
<dbReference type="Pfam" id="PF08719">
    <property type="entry name" value="NADAR"/>
    <property type="match status" value="1"/>
</dbReference>
<keyword evidence="2" id="KW-0378">Hydrolase</keyword>
<dbReference type="AlphaFoldDB" id="A0A1Q5T5X7"/>
<proteinExistence type="predicted"/>
<dbReference type="Gene3D" id="1.10.357.40">
    <property type="entry name" value="YbiA-like"/>
    <property type="match status" value="1"/>
</dbReference>
<feature type="domain" description="NADAR" evidence="1">
    <location>
        <begin position="10"/>
        <end position="168"/>
    </location>
</feature>
<dbReference type="EMBL" id="MNBE01000702">
    <property type="protein sequence ID" value="OKO95575.1"/>
    <property type="molecule type" value="Genomic_DNA"/>
</dbReference>
<evidence type="ECO:0000313" key="3">
    <source>
        <dbReference type="Proteomes" id="UP000186955"/>
    </source>
</evidence>
<evidence type="ECO:0000313" key="2">
    <source>
        <dbReference type="EMBL" id="OKO95575.1"/>
    </source>
</evidence>
<dbReference type="CDD" id="cd15457">
    <property type="entry name" value="NADAR"/>
    <property type="match status" value="1"/>
</dbReference>
<dbReference type="InterPro" id="IPR012816">
    <property type="entry name" value="NADAR"/>
</dbReference>
<name>A0A1Q5T5X7_9EURO</name>
<organism evidence="2 3">
    <name type="scientific">Penicillium subrubescens</name>
    <dbReference type="NCBI Taxonomy" id="1316194"/>
    <lineage>
        <taxon>Eukaryota</taxon>
        <taxon>Fungi</taxon>
        <taxon>Dikarya</taxon>
        <taxon>Ascomycota</taxon>
        <taxon>Pezizomycotina</taxon>
        <taxon>Eurotiomycetes</taxon>
        <taxon>Eurotiomycetidae</taxon>
        <taxon>Eurotiales</taxon>
        <taxon>Aspergillaceae</taxon>
        <taxon>Penicillium</taxon>
    </lineage>
</organism>
<keyword evidence="3" id="KW-1185">Reference proteome</keyword>
<dbReference type="NCBIfam" id="TIGR02464">
    <property type="entry name" value="ribofla_fusion"/>
    <property type="match status" value="1"/>
</dbReference>
<gene>
    <name evidence="2" type="ORF">PENSUB_11087</name>
</gene>
<dbReference type="InterPro" id="IPR037238">
    <property type="entry name" value="YbiA-like_sf"/>
</dbReference>
<dbReference type="Proteomes" id="UP000186955">
    <property type="component" value="Unassembled WGS sequence"/>
</dbReference>
<evidence type="ECO:0000259" key="1">
    <source>
        <dbReference type="Pfam" id="PF08719"/>
    </source>
</evidence>
<comment type="caution">
    <text evidence="2">The sequence shown here is derived from an EMBL/GenBank/DDBJ whole genome shotgun (WGS) entry which is preliminary data.</text>
</comment>
<dbReference type="STRING" id="1316194.A0A1Q5T5X7"/>
<dbReference type="OrthoDB" id="206452at2759"/>
<keyword evidence="2" id="KW-0326">Glycosidase</keyword>
<protein>
    <submittedName>
        <fullName evidence="2">N-glycosidase R617</fullName>
    </submittedName>
</protein>
<dbReference type="SUPFAM" id="SSF143990">
    <property type="entry name" value="YbiA-like"/>
    <property type="match status" value="1"/>
</dbReference>
<dbReference type="GO" id="GO:0016798">
    <property type="term" value="F:hydrolase activity, acting on glycosyl bonds"/>
    <property type="evidence" value="ECO:0007669"/>
    <property type="project" value="UniProtKB-KW"/>
</dbReference>
<sequence length="181" mass="20844">MAVDTSNAVYFWKPEGDVGYLGQWWPSSFTWEHDGEKYTYANAEQFMMHRKALLFAGPSHPISRELQKGWKLHPRDLRDLGRKIPNFTQEVWEQNRFEIVVEGNYLKFSQNADLKQKLLETSNRELVEASPRDRIWGVGFGAKNAGANRSKWGLNLLGKALMETREKLLIEDAGKKNSSKA</sequence>